<dbReference type="AlphaFoldDB" id="A0A2P7BNK4"/>
<dbReference type="OrthoDB" id="8116763at2"/>
<sequence length="68" mass="7743">MKSTRDYYDFEPQRSRSVMVKLCDYGVAIMLLSGVVYSTYLDIEGRFKPAETRLLTAKQTVAAQSTIE</sequence>
<keyword evidence="2" id="KW-1185">Reference proteome</keyword>
<evidence type="ECO:0000313" key="2">
    <source>
        <dbReference type="Proteomes" id="UP000241444"/>
    </source>
</evidence>
<protein>
    <submittedName>
        <fullName evidence="1">Uncharacterized protein</fullName>
    </submittedName>
</protein>
<reference evidence="2" key="1">
    <citation type="submission" date="2017-11" db="EMBL/GenBank/DDBJ databases">
        <authorList>
            <person name="Kuznetsova I."/>
            <person name="Sazanova A."/>
            <person name="Chirak E."/>
            <person name="Safronova V."/>
            <person name="Willems A."/>
        </authorList>
    </citation>
    <scope>NUCLEOTIDE SEQUENCE [LARGE SCALE GENOMIC DNA]</scope>
    <source>
        <strain evidence="2">STM 196</strain>
    </source>
</reference>
<organism evidence="1 2">
    <name type="scientific">Phyllobacterium brassicacearum</name>
    <dbReference type="NCBI Taxonomy" id="314235"/>
    <lineage>
        <taxon>Bacteria</taxon>
        <taxon>Pseudomonadati</taxon>
        <taxon>Pseudomonadota</taxon>
        <taxon>Alphaproteobacteria</taxon>
        <taxon>Hyphomicrobiales</taxon>
        <taxon>Phyllobacteriaceae</taxon>
        <taxon>Phyllobacterium</taxon>
    </lineage>
</organism>
<accession>A0A2P7BNK4</accession>
<comment type="caution">
    <text evidence="1">The sequence shown here is derived from an EMBL/GenBank/DDBJ whole genome shotgun (WGS) entry which is preliminary data.</text>
</comment>
<dbReference type="EMBL" id="PGGO01000011">
    <property type="protein sequence ID" value="PSH68046.1"/>
    <property type="molecule type" value="Genomic_DNA"/>
</dbReference>
<dbReference type="Proteomes" id="UP000241444">
    <property type="component" value="Unassembled WGS sequence"/>
</dbReference>
<dbReference type="RefSeq" id="WP_133624561.1">
    <property type="nucleotide sequence ID" value="NZ_PGGO01000011.1"/>
</dbReference>
<name>A0A2P7BNK4_9HYPH</name>
<gene>
    <name evidence="1" type="ORF">CU102_15915</name>
</gene>
<evidence type="ECO:0000313" key="1">
    <source>
        <dbReference type="EMBL" id="PSH68046.1"/>
    </source>
</evidence>
<proteinExistence type="predicted"/>